<dbReference type="PANTHER" id="PTHR32438:SF5">
    <property type="entry name" value="4-ALPHA-GLUCANOTRANSFERASE DPE1, CHLOROPLASTIC_AMYLOPLASTIC"/>
    <property type="match status" value="1"/>
</dbReference>
<evidence type="ECO:0000256" key="5">
    <source>
        <dbReference type="ARBA" id="ARBA00022676"/>
    </source>
</evidence>
<keyword evidence="7 10" id="KW-0119">Carbohydrate metabolism</keyword>
<dbReference type="InterPro" id="IPR003385">
    <property type="entry name" value="Glyco_hydro_77"/>
</dbReference>
<proteinExistence type="inferred from homology"/>
<evidence type="ECO:0000256" key="1">
    <source>
        <dbReference type="ARBA" id="ARBA00000439"/>
    </source>
</evidence>
<sequence>MSEAQLETLASRAGLAVDWIDANGRAQHVSADALRAVLNGLGHPADTDAAIAASLQELERVQQDRHLAPLLTVDVGAGLDLSAYFAPGTPCQVHLEDGSTRSLELDAEASLPGVLSVGYHRVQIAGQSFTLAVAPHRCFSVAEAVDSQPARAWGLSAQLYALRRSGDGGFGDTQALEQLARAAAQRGVDALAISPLHAMFSADTERYSPYSPSSRLFLNSLYASPGCILGERALRNAIESTGLADELQELEQQSLIDWPAAAKAKQRLLRALYEDFRQGEHPQQADFLSFRQAGGEALENHCRFEAVQAERAANGESLDWRQWPEDWRDPGSTTLAQFAAEHGEAIGFYAFSQWLIARCLARAQHAARGSGMGVGLIADLAVGADGAGSQAWSRQDELLADLTVGAPPDILNRAGQGWGISAFSPEGLKRNGFRAFIEMLRANFAHAGGLRIDHVMGLQRLWVIPRDASPKQGAYLYYPVDDLLRLLALESCRHQAIVLGEDLGTVPEGLREKLSARAMLGMRVLLFEQDYGGRFTPILDWPDNALATTSTHDLPTLNGWWHSRDIDWNARLGLIDGPTVEQWSEHRQREREALRQALAQDPQNFRDELRNETDHLLDASARYLGHTRAPLVLLPLEDALGIEEQANLPGTIDTHPNWRRRLPGEAAHLLDDENAARRLELLAVARNQALERDR</sequence>
<dbReference type="InterPro" id="IPR017853">
    <property type="entry name" value="GH"/>
</dbReference>
<protein>
    <recommendedName>
        <fullName evidence="4 10">4-alpha-glucanotransferase</fullName>
        <ecNumber evidence="3 10">2.4.1.25</ecNumber>
    </recommendedName>
    <alternativeName>
        <fullName evidence="8 10">Amylomaltase</fullName>
    </alternativeName>
    <alternativeName>
        <fullName evidence="9 10">Disproportionating enzyme</fullName>
    </alternativeName>
</protein>
<keyword evidence="6 10" id="KW-0808">Transferase</keyword>
<comment type="catalytic activity">
    <reaction evidence="1 10">
        <text>Transfers a segment of a (1-&gt;4)-alpha-D-glucan to a new position in an acceptor, which may be glucose or a (1-&gt;4)-alpha-D-glucan.</text>
        <dbReference type="EC" id="2.4.1.25"/>
    </reaction>
</comment>
<comment type="similarity">
    <text evidence="2 10">Belongs to the disproportionating enzyme family.</text>
</comment>
<dbReference type="KEGG" id="pfn:HZ99_03765"/>
<dbReference type="SUPFAM" id="SSF51445">
    <property type="entry name" value="(Trans)glycosidases"/>
    <property type="match status" value="1"/>
</dbReference>
<evidence type="ECO:0000256" key="7">
    <source>
        <dbReference type="ARBA" id="ARBA00023277"/>
    </source>
</evidence>
<evidence type="ECO:0000256" key="8">
    <source>
        <dbReference type="ARBA" id="ARBA00031423"/>
    </source>
</evidence>
<dbReference type="Pfam" id="PF02446">
    <property type="entry name" value="Glyco_hydro_77"/>
    <property type="match status" value="1"/>
</dbReference>
<dbReference type="OrthoDB" id="9763489at2"/>
<dbReference type="EC" id="2.4.1.25" evidence="3 10"/>
<dbReference type="Proteomes" id="UP000255125">
    <property type="component" value="Unassembled WGS sequence"/>
</dbReference>
<evidence type="ECO:0000256" key="3">
    <source>
        <dbReference type="ARBA" id="ARBA00012560"/>
    </source>
</evidence>
<evidence type="ECO:0000313" key="11">
    <source>
        <dbReference type="EMBL" id="SUD31089.1"/>
    </source>
</evidence>
<accession>A0A379IE67</accession>
<evidence type="ECO:0000256" key="10">
    <source>
        <dbReference type="RuleBase" id="RU361207"/>
    </source>
</evidence>
<evidence type="ECO:0000256" key="4">
    <source>
        <dbReference type="ARBA" id="ARBA00020295"/>
    </source>
</evidence>
<dbReference type="Gene3D" id="3.20.20.80">
    <property type="entry name" value="Glycosidases"/>
    <property type="match status" value="1"/>
</dbReference>
<dbReference type="RefSeq" id="WP_038441391.1">
    <property type="nucleotide sequence ID" value="NZ_CP008896.1"/>
</dbReference>
<reference evidence="11 12" key="1">
    <citation type="submission" date="2018-06" db="EMBL/GenBank/DDBJ databases">
        <authorList>
            <consortium name="Pathogen Informatics"/>
            <person name="Doyle S."/>
        </authorList>
    </citation>
    <scope>NUCLEOTIDE SEQUENCE [LARGE SCALE GENOMIC DNA]</scope>
    <source>
        <strain evidence="11 12">NCTC10392</strain>
    </source>
</reference>
<dbReference type="PANTHER" id="PTHR32438">
    <property type="entry name" value="4-ALPHA-GLUCANOTRANSFERASE DPE1, CHLOROPLASTIC/AMYLOPLASTIC"/>
    <property type="match status" value="1"/>
</dbReference>
<gene>
    <name evidence="11" type="primary">malQ</name>
    <name evidence="11" type="ORF">NCTC10392_03015</name>
</gene>
<dbReference type="GO" id="GO:0005975">
    <property type="term" value="P:carbohydrate metabolic process"/>
    <property type="evidence" value="ECO:0007669"/>
    <property type="project" value="InterPro"/>
</dbReference>
<dbReference type="AlphaFoldDB" id="A0A379IE67"/>
<evidence type="ECO:0000313" key="12">
    <source>
        <dbReference type="Proteomes" id="UP000255125"/>
    </source>
</evidence>
<dbReference type="GO" id="GO:0004134">
    <property type="term" value="F:4-alpha-glucanotransferase activity"/>
    <property type="evidence" value="ECO:0007669"/>
    <property type="project" value="UniProtKB-EC"/>
</dbReference>
<evidence type="ECO:0000256" key="6">
    <source>
        <dbReference type="ARBA" id="ARBA00022679"/>
    </source>
</evidence>
<organism evidence="11 12">
    <name type="scientific">Pseudomonas fluorescens</name>
    <dbReference type="NCBI Taxonomy" id="294"/>
    <lineage>
        <taxon>Bacteria</taxon>
        <taxon>Pseudomonadati</taxon>
        <taxon>Pseudomonadota</taxon>
        <taxon>Gammaproteobacteria</taxon>
        <taxon>Pseudomonadales</taxon>
        <taxon>Pseudomonadaceae</taxon>
        <taxon>Pseudomonas</taxon>
    </lineage>
</organism>
<name>A0A379IE67_PSEFL</name>
<dbReference type="EMBL" id="UGUS01000002">
    <property type="protein sequence ID" value="SUD31089.1"/>
    <property type="molecule type" value="Genomic_DNA"/>
</dbReference>
<evidence type="ECO:0000256" key="9">
    <source>
        <dbReference type="ARBA" id="ARBA00031501"/>
    </source>
</evidence>
<dbReference type="NCBIfam" id="TIGR00217">
    <property type="entry name" value="malQ"/>
    <property type="match status" value="1"/>
</dbReference>
<evidence type="ECO:0000256" key="2">
    <source>
        <dbReference type="ARBA" id="ARBA00005684"/>
    </source>
</evidence>
<keyword evidence="5 10" id="KW-0328">Glycosyltransferase</keyword>